<comment type="caution">
    <text evidence="3">The sequence shown here is derived from an EMBL/GenBank/DDBJ whole genome shotgun (WGS) entry which is preliminary data.</text>
</comment>
<proteinExistence type="predicted"/>
<protein>
    <submittedName>
        <fullName evidence="3">Cdkl4 protein</fullName>
    </submittedName>
</protein>
<evidence type="ECO:0000313" key="4">
    <source>
        <dbReference type="Proteomes" id="UP000604046"/>
    </source>
</evidence>
<feature type="region of interest" description="Disordered" evidence="2">
    <location>
        <begin position="763"/>
        <end position="784"/>
    </location>
</feature>
<dbReference type="EMBL" id="CAJNDS010000024">
    <property type="protein sequence ID" value="CAE6921185.1"/>
    <property type="molecule type" value="Genomic_DNA"/>
</dbReference>
<evidence type="ECO:0000256" key="1">
    <source>
        <dbReference type="SAM" id="Coils"/>
    </source>
</evidence>
<keyword evidence="1" id="KW-0175">Coiled coil</keyword>
<evidence type="ECO:0000313" key="3">
    <source>
        <dbReference type="EMBL" id="CAE6921185.1"/>
    </source>
</evidence>
<feature type="coiled-coil region" evidence="1">
    <location>
        <begin position="721"/>
        <end position="755"/>
    </location>
</feature>
<accession>A0A812GCU7</accession>
<name>A0A812GCU7_9DINO</name>
<keyword evidence="4" id="KW-1185">Reference proteome</keyword>
<organism evidence="3 4">
    <name type="scientific">Symbiodinium natans</name>
    <dbReference type="NCBI Taxonomy" id="878477"/>
    <lineage>
        <taxon>Eukaryota</taxon>
        <taxon>Sar</taxon>
        <taxon>Alveolata</taxon>
        <taxon>Dinophyceae</taxon>
        <taxon>Suessiales</taxon>
        <taxon>Symbiodiniaceae</taxon>
        <taxon>Symbiodinium</taxon>
    </lineage>
</organism>
<dbReference type="AlphaFoldDB" id="A0A812GCU7"/>
<gene>
    <name evidence="3" type="primary">Cdkl4</name>
    <name evidence="3" type="ORF">SNAT2548_LOCUS462</name>
</gene>
<dbReference type="Proteomes" id="UP000604046">
    <property type="component" value="Unassembled WGS sequence"/>
</dbReference>
<sequence length="784" mass="86640">MSAPAPEWVSVGYIALTAAEFQDLRRYTLNARGGESLELMLEPEFHAKTFETPMQAMLQQRKERVRKLGGAPSESDKAVKMYLRAAGTKVADAIQSANFVILHLQTKDNIADALSRRELVYQDTGSYTVASWMSPFEELPFKDKSKWMLTVQQCTLVPRLEPWLFADASSAGADALPRASVLGCTFYVAVQPQDAPVDLTLQDTKPLLACLARNTSAAGRENPFQADWSEPLYPLCSSSLTAMSLACFAFKKPKLLLLEMSASQLPQKQAPLEHPVGAFWLLPASLLLEKIHAGEMLLRKAMFEMTQTNTREAEPQSSVLREVQIARLQDQKRKLQGNIEGLHVDIAVQERDLKKVQRQLVELGQVPRSRLVISSAVCSNRQATMATQEGAGPGQWASVGYMALTAADFEGMRRECWEDLMSGRPPFQEKRFVASFVETAMEAMFHQRTERVRQLGGAPSENDKAVKARLQVAGTKVQEAIQSANFVTLHLKTRENMADALSRRDLLCCDDGFYLARPWCSPFEELPFQDNSKWMLTVELLSCTKTCEQCTLLPRLEPWMLADASSAGAAALPSGGVLGCTFYVAIQPQDVPVDLSLQDTKPLLSCLARNTSAGGRKNLFLADWSEPLYPLCSSSLTAMSLACFAFKKPKLLLLEMSASQLLVKQAPLEHPVGAFWLLPASVLIEKIHAGEMLLRKAMFEMTQTVTREAEPQSKLIRAMQVAALQGRKRKLEDSIGGLKAKVDVQQRDLKSVEKQVAALMEGGAGQTGTHARRRAACEQGQGQL</sequence>
<feature type="coiled-coil region" evidence="1">
    <location>
        <begin position="325"/>
        <end position="366"/>
    </location>
</feature>
<reference evidence="3" key="1">
    <citation type="submission" date="2021-02" db="EMBL/GenBank/DDBJ databases">
        <authorList>
            <person name="Dougan E. K."/>
            <person name="Rhodes N."/>
            <person name="Thang M."/>
            <person name="Chan C."/>
        </authorList>
    </citation>
    <scope>NUCLEOTIDE SEQUENCE</scope>
</reference>
<evidence type="ECO:0000256" key="2">
    <source>
        <dbReference type="SAM" id="MobiDB-lite"/>
    </source>
</evidence>
<dbReference type="OrthoDB" id="419794at2759"/>